<protein>
    <submittedName>
        <fullName evidence="1">Uncharacterized protein</fullName>
    </submittedName>
</protein>
<name>A0A0N7KYY2_9HYPH</name>
<sequence length="86" mass="9779">MTAEILLAEAEKLDFRTHRTVEHEDAFRNGLRKGFKRLRWIPAFGHRAEELVGRVGHVLIPFHQLPAKSHKDMFMSTIDGAISGAD</sequence>
<reference evidence="1" key="1">
    <citation type="journal article" date="2015" name="Proc. Natl. Acad. Sci. U.S.A.">
        <title>Bacterial clade with the ribosomal RNA operon on a small plasmid rather than the chromosome.</title>
        <authorList>
            <person name="Anda M."/>
            <person name="Ohtsubo Y."/>
            <person name="Okubo T."/>
            <person name="Sugawara M."/>
            <person name="Nagata Y."/>
            <person name="Tsuda M."/>
            <person name="Minamisawa K."/>
            <person name="Mitsui H."/>
        </authorList>
    </citation>
    <scope>NUCLEOTIDE SEQUENCE</scope>
    <source>
        <strain evidence="1">DSM 15513</strain>
    </source>
</reference>
<accession>A0A0N7KYY2</accession>
<proteinExistence type="predicted"/>
<dbReference type="EMBL" id="LC066396">
    <property type="protein sequence ID" value="BAT30993.1"/>
    <property type="molecule type" value="Genomic_DNA"/>
</dbReference>
<organism evidence="1">
    <name type="scientific">Fulvimarina pelagi</name>
    <dbReference type="NCBI Taxonomy" id="217511"/>
    <lineage>
        <taxon>Bacteria</taxon>
        <taxon>Pseudomonadati</taxon>
        <taxon>Pseudomonadota</taxon>
        <taxon>Alphaproteobacteria</taxon>
        <taxon>Hyphomicrobiales</taxon>
        <taxon>Aurantimonadaceae</taxon>
        <taxon>Fulvimarina</taxon>
    </lineage>
</organism>
<evidence type="ECO:0000313" key="1">
    <source>
        <dbReference type="EMBL" id="BAT30993.1"/>
    </source>
</evidence>
<dbReference type="AlphaFoldDB" id="A0A0N7KYY2"/>